<name>A0A3S2VSI0_9PROT</name>
<feature type="transmembrane region" description="Helical" evidence="6">
    <location>
        <begin position="59"/>
        <end position="81"/>
    </location>
</feature>
<evidence type="ECO:0000256" key="2">
    <source>
        <dbReference type="ARBA" id="ARBA00022475"/>
    </source>
</evidence>
<evidence type="ECO:0000256" key="4">
    <source>
        <dbReference type="ARBA" id="ARBA00022989"/>
    </source>
</evidence>
<keyword evidence="8" id="KW-1185">Reference proteome</keyword>
<feature type="transmembrane region" description="Helical" evidence="6">
    <location>
        <begin position="243"/>
        <end position="263"/>
    </location>
</feature>
<dbReference type="OrthoDB" id="9783707at2"/>
<dbReference type="RefSeq" id="WP_127764149.1">
    <property type="nucleotide sequence ID" value="NZ_SADE01000001.1"/>
</dbReference>
<dbReference type="AlphaFoldDB" id="A0A3S2VSI0"/>
<evidence type="ECO:0000313" key="7">
    <source>
        <dbReference type="EMBL" id="RVU38777.1"/>
    </source>
</evidence>
<keyword evidence="3 6" id="KW-0812">Transmembrane</keyword>
<feature type="transmembrane region" description="Helical" evidence="6">
    <location>
        <begin position="101"/>
        <end position="132"/>
    </location>
</feature>
<gene>
    <name evidence="7" type="ORF">EOI86_05775</name>
</gene>
<dbReference type="InterPro" id="IPR000390">
    <property type="entry name" value="Small_drug/metabolite_transptr"/>
</dbReference>
<dbReference type="Proteomes" id="UP000287447">
    <property type="component" value="Unassembled WGS sequence"/>
</dbReference>
<dbReference type="Gene3D" id="1.10.3730.20">
    <property type="match status" value="2"/>
</dbReference>
<feature type="transmembrane region" description="Helical" evidence="6">
    <location>
        <begin position="33"/>
        <end position="52"/>
    </location>
</feature>
<keyword evidence="4 6" id="KW-1133">Transmembrane helix</keyword>
<evidence type="ECO:0000256" key="1">
    <source>
        <dbReference type="ARBA" id="ARBA00004651"/>
    </source>
</evidence>
<organism evidence="7 8">
    <name type="scientific">Hwanghaeella grinnelliae</name>
    <dbReference type="NCBI Taxonomy" id="2500179"/>
    <lineage>
        <taxon>Bacteria</taxon>
        <taxon>Pseudomonadati</taxon>
        <taxon>Pseudomonadota</taxon>
        <taxon>Alphaproteobacteria</taxon>
        <taxon>Rhodospirillales</taxon>
        <taxon>Rhodospirillaceae</taxon>
        <taxon>Hwanghaeella</taxon>
    </lineage>
</organism>
<feature type="transmembrane region" description="Helical" evidence="6">
    <location>
        <begin position="173"/>
        <end position="193"/>
    </location>
</feature>
<keyword evidence="2" id="KW-1003">Cell membrane</keyword>
<feature type="transmembrane region" description="Helical" evidence="6">
    <location>
        <begin position="219"/>
        <end position="237"/>
    </location>
</feature>
<evidence type="ECO:0000256" key="3">
    <source>
        <dbReference type="ARBA" id="ARBA00022692"/>
    </source>
</evidence>
<dbReference type="GO" id="GO:0005886">
    <property type="term" value="C:plasma membrane"/>
    <property type="evidence" value="ECO:0007669"/>
    <property type="project" value="UniProtKB-SubCell"/>
</dbReference>
<protein>
    <submittedName>
        <fullName evidence="7">EamA family transporter</fullName>
    </submittedName>
</protein>
<accession>A0A3S2VSI0</accession>
<evidence type="ECO:0000256" key="5">
    <source>
        <dbReference type="ARBA" id="ARBA00023136"/>
    </source>
</evidence>
<dbReference type="GO" id="GO:0022857">
    <property type="term" value="F:transmembrane transporter activity"/>
    <property type="evidence" value="ECO:0007669"/>
    <property type="project" value="InterPro"/>
</dbReference>
<dbReference type="PANTHER" id="PTHR30561">
    <property type="entry name" value="SMR FAMILY PROTON-DEPENDENT DRUG EFFLUX TRANSPORTER SUGE"/>
    <property type="match status" value="1"/>
</dbReference>
<dbReference type="SUPFAM" id="SSF103481">
    <property type="entry name" value="Multidrug resistance efflux transporter EmrE"/>
    <property type="match status" value="2"/>
</dbReference>
<dbReference type="PANTHER" id="PTHR30561:SF9">
    <property type="entry name" value="4-AMINO-4-DEOXY-L-ARABINOSE-PHOSPHOUNDECAPRENOL FLIPPASE SUBUNIT ARNF-RELATED"/>
    <property type="match status" value="1"/>
</dbReference>
<comment type="caution">
    <text evidence="7">The sequence shown here is derived from an EMBL/GenBank/DDBJ whole genome shotgun (WGS) entry which is preliminary data.</text>
</comment>
<dbReference type="InterPro" id="IPR037185">
    <property type="entry name" value="EmrE-like"/>
</dbReference>
<proteinExistence type="predicted"/>
<evidence type="ECO:0000256" key="6">
    <source>
        <dbReference type="SAM" id="Phobius"/>
    </source>
</evidence>
<comment type="subcellular location">
    <subcellularLocation>
        <location evidence="1">Cell membrane</location>
        <topology evidence="1">Multi-pass membrane protein</topology>
    </subcellularLocation>
</comment>
<keyword evidence="5 6" id="KW-0472">Membrane</keyword>
<sequence length="287" mass="30377">MEFVVFLAVVAAAMLHAGWNSVLKLGMDRGTAVLLLTLVQAGIALPMLPFAVQPDAAAWGWIAASAVLHCGYMIFLSQAYAHADLSLAYPLARGTAPLLVAGVSVAFLGAVFSDTQLVAILAISTGILVMALRGDKNGRAGGMALFYALGTSVFIASYTLVDGMGVRAAGASSGYILWLTLFEGAGMVMWTVLRRALRPSRGPEPSILSAIRREWRKSVIAGAMSLAAYWITVWAFLHAPIALVAALRESSIFFAVVIAAFALHEPVHRLRWISAAAIVLGVGLIRL</sequence>
<dbReference type="EMBL" id="SADE01000001">
    <property type="protein sequence ID" value="RVU38777.1"/>
    <property type="molecule type" value="Genomic_DNA"/>
</dbReference>
<reference evidence="8" key="1">
    <citation type="submission" date="2019-01" db="EMBL/GenBank/DDBJ databases">
        <title>Gri0909 isolated from a small marine red alga.</title>
        <authorList>
            <person name="Kim J."/>
            <person name="Jeong S.E."/>
            <person name="Jeon C.O."/>
        </authorList>
    </citation>
    <scope>NUCLEOTIDE SEQUENCE [LARGE SCALE GENOMIC DNA]</scope>
    <source>
        <strain evidence="8">Gri0909</strain>
    </source>
</reference>
<feature type="transmembrane region" description="Helical" evidence="6">
    <location>
        <begin position="144"/>
        <end position="161"/>
    </location>
</feature>
<evidence type="ECO:0000313" key="8">
    <source>
        <dbReference type="Proteomes" id="UP000287447"/>
    </source>
</evidence>